<evidence type="ECO:0000259" key="1">
    <source>
        <dbReference type="PROSITE" id="PS51186"/>
    </source>
</evidence>
<dbReference type="RefSeq" id="WP_065255713.1">
    <property type="nucleotide sequence ID" value="NZ_JARDJM010000053.1"/>
</dbReference>
<sequence length="180" mass="20924">MTLTVKNIRPFTPYFADFKRLYHAVFPDKARFPIPLLVLMSVRSDVDFWAVLDKGEFVGFVYLINDKKATFVLYLAVDERQHSKGYGSQILALIERKKAGKTIVLDIETADNTEADNHAQRVKRQAFYVKNGFERMDFRLQDNDDYLDVLCKNGRIDEKAYHALVTKPVFGLVNIRTRKR</sequence>
<dbReference type="Gene3D" id="3.40.630.30">
    <property type="match status" value="1"/>
</dbReference>
<dbReference type="OrthoDB" id="9127144at2"/>
<dbReference type="InterPro" id="IPR000182">
    <property type="entry name" value="GNAT_dom"/>
</dbReference>
<dbReference type="Proteomes" id="UP000092607">
    <property type="component" value="Unassembled WGS sequence"/>
</dbReference>
<dbReference type="SUPFAM" id="SSF55729">
    <property type="entry name" value="Acyl-CoA N-acyltransferases (Nat)"/>
    <property type="match status" value="1"/>
</dbReference>
<protein>
    <recommendedName>
        <fullName evidence="1">N-acetyltransferase domain-containing protein</fullName>
    </recommendedName>
</protein>
<dbReference type="PROSITE" id="PS51186">
    <property type="entry name" value="GNAT"/>
    <property type="match status" value="1"/>
</dbReference>
<dbReference type="InterPro" id="IPR016181">
    <property type="entry name" value="Acyl_CoA_acyltransferase"/>
</dbReference>
<gene>
    <name evidence="2" type="ORF">A9309_12375</name>
</gene>
<dbReference type="CDD" id="cd04301">
    <property type="entry name" value="NAT_SF"/>
    <property type="match status" value="1"/>
</dbReference>
<evidence type="ECO:0000313" key="2">
    <source>
        <dbReference type="EMBL" id="OBX67082.1"/>
    </source>
</evidence>
<reference evidence="2 3" key="1">
    <citation type="submission" date="2016-06" db="EMBL/GenBank/DDBJ databases">
        <title>Draft genome of Moraxella lacunata CCUG 57757A.</title>
        <authorList>
            <person name="Salva-Serra F."/>
            <person name="Engstrom-Jakobsson H."/>
            <person name="Thorell K."/>
            <person name="Gonzales-Siles L."/>
            <person name="Karlsson R."/>
            <person name="Boulund F."/>
            <person name="Engstrand L."/>
            <person name="Kristiansson E."/>
            <person name="Moore E."/>
        </authorList>
    </citation>
    <scope>NUCLEOTIDE SEQUENCE [LARGE SCALE GENOMIC DNA]</scope>
    <source>
        <strain evidence="2 3">CCUG 57757A</strain>
    </source>
</reference>
<evidence type="ECO:0000313" key="3">
    <source>
        <dbReference type="Proteomes" id="UP000092607"/>
    </source>
</evidence>
<feature type="domain" description="N-acetyltransferase" evidence="1">
    <location>
        <begin position="6"/>
        <end position="168"/>
    </location>
</feature>
<dbReference type="EMBL" id="LZMS01000005">
    <property type="protein sequence ID" value="OBX67082.1"/>
    <property type="molecule type" value="Genomic_DNA"/>
</dbReference>
<dbReference type="GO" id="GO:0016747">
    <property type="term" value="F:acyltransferase activity, transferring groups other than amino-acyl groups"/>
    <property type="evidence" value="ECO:0007669"/>
    <property type="project" value="InterPro"/>
</dbReference>
<comment type="caution">
    <text evidence="2">The sequence shown here is derived from an EMBL/GenBank/DDBJ whole genome shotgun (WGS) entry which is preliminary data.</text>
</comment>
<proteinExistence type="predicted"/>
<organism evidence="2 3">
    <name type="scientific">Moraxella lacunata</name>
    <dbReference type="NCBI Taxonomy" id="477"/>
    <lineage>
        <taxon>Bacteria</taxon>
        <taxon>Pseudomonadati</taxon>
        <taxon>Pseudomonadota</taxon>
        <taxon>Gammaproteobacteria</taxon>
        <taxon>Moraxellales</taxon>
        <taxon>Moraxellaceae</taxon>
        <taxon>Moraxella</taxon>
    </lineage>
</organism>
<accession>A0A1B8Q829</accession>
<name>A0A1B8Q829_MORLA</name>
<dbReference type="AlphaFoldDB" id="A0A1B8Q829"/>
<dbReference type="Pfam" id="PF13508">
    <property type="entry name" value="Acetyltransf_7"/>
    <property type="match status" value="1"/>
</dbReference>